<dbReference type="Pfam" id="PF04964">
    <property type="entry name" value="Flp_Fap"/>
    <property type="match status" value="1"/>
</dbReference>
<protein>
    <submittedName>
        <fullName evidence="1">Flp family type IVb pilin</fullName>
    </submittedName>
</protein>
<dbReference type="InterPro" id="IPR007047">
    <property type="entry name" value="Flp_Fap"/>
</dbReference>
<dbReference type="Proteomes" id="UP000638570">
    <property type="component" value="Unassembled WGS sequence"/>
</dbReference>
<evidence type="ECO:0000313" key="2">
    <source>
        <dbReference type="Proteomes" id="UP000638570"/>
    </source>
</evidence>
<organism evidence="1 2">
    <name type="scientific">Zobellella iuensis</name>
    <dbReference type="NCBI Taxonomy" id="2803811"/>
    <lineage>
        <taxon>Bacteria</taxon>
        <taxon>Pseudomonadati</taxon>
        <taxon>Pseudomonadota</taxon>
        <taxon>Gammaproteobacteria</taxon>
        <taxon>Aeromonadales</taxon>
        <taxon>Aeromonadaceae</taxon>
        <taxon>Zobellella</taxon>
    </lineage>
</organism>
<name>A0ABS1QQ24_9GAMM</name>
<keyword evidence="2" id="KW-1185">Reference proteome</keyword>
<dbReference type="EMBL" id="JAERTZ010000012">
    <property type="protein sequence ID" value="MBL1376607.1"/>
    <property type="molecule type" value="Genomic_DNA"/>
</dbReference>
<accession>A0ABS1QQ24</accession>
<sequence>MNNTIVKGYVYLQMKISHFLQREDGASAIEYGIIAGLIAVGIIASVSDIGKELAGFFSSIKTNLDTATTPTTP</sequence>
<comment type="caution">
    <text evidence="1">The sequence shown here is derived from an EMBL/GenBank/DDBJ whole genome shotgun (WGS) entry which is preliminary data.</text>
</comment>
<dbReference type="RefSeq" id="WP_202082625.1">
    <property type="nucleotide sequence ID" value="NZ_JAERTZ010000012.1"/>
</dbReference>
<proteinExistence type="predicted"/>
<gene>
    <name evidence="1" type="ORF">JKV55_04545</name>
</gene>
<evidence type="ECO:0000313" key="1">
    <source>
        <dbReference type="EMBL" id="MBL1376607.1"/>
    </source>
</evidence>
<reference evidence="2" key="1">
    <citation type="submission" date="2021-01" db="EMBL/GenBank/DDBJ databases">
        <title>Genome public.</title>
        <authorList>
            <person name="Liu C."/>
            <person name="Sun Q."/>
        </authorList>
    </citation>
    <scope>NUCLEOTIDE SEQUENCE [LARGE SCALE GENOMIC DNA]</scope>
    <source>
        <strain evidence="2">CGMCC 1.18722</strain>
    </source>
</reference>